<comment type="caution">
    <text evidence="1">The sequence shown here is derived from an EMBL/GenBank/DDBJ whole genome shotgun (WGS) entry which is preliminary data.</text>
</comment>
<organism evidence="1 2">
    <name type="scientific">Nephila pilipes</name>
    <name type="common">Giant wood spider</name>
    <name type="synonym">Nephila maculata</name>
    <dbReference type="NCBI Taxonomy" id="299642"/>
    <lineage>
        <taxon>Eukaryota</taxon>
        <taxon>Metazoa</taxon>
        <taxon>Ecdysozoa</taxon>
        <taxon>Arthropoda</taxon>
        <taxon>Chelicerata</taxon>
        <taxon>Arachnida</taxon>
        <taxon>Araneae</taxon>
        <taxon>Araneomorphae</taxon>
        <taxon>Entelegynae</taxon>
        <taxon>Araneoidea</taxon>
        <taxon>Nephilidae</taxon>
        <taxon>Nephila</taxon>
    </lineage>
</organism>
<reference evidence="1" key="1">
    <citation type="submission" date="2020-08" db="EMBL/GenBank/DDBJ databases">
        <title>Multicomponent nature underlies the extraordinary mechanical properties of spider dragline silk.</title>
        <authorList>
            <person name="Kono N."/>
            <person name="Nakamura H."/>
            <person name="Mori M."/>
            <person name="Yoshida Y."/>
            <person name="Ohtoshi R."/>
            <person name="Malay A.D."/>
            <person name="Moran D.A.P."/>
            <person name="Tomita M."/>
            <person name="Numata K."/>
            <person name="Arakawa K."/>
        </authorList>
    </citation>
    <scope>NUCLEOTIDE SEQUENCE</scope>
</reference>
<evidence type="ECO:0000313" key="2">
    <source>
        <dbReference type="Proteomes" id="UP000887013"/>
    </source>
</evidence>
<dbReference type="EMBL" id="BMAW01100646">
    <property type="protein sequence ID" value="GFS96096.1"/>
    <property type="molecule type" value="Genomic_DNA"/>
</dbReference>
<name>A0A8X6TB71_NEPPI</name>
<accession>A0A8X6TB71</accession>
<gene>
    <name evidence="1" type="ORF">NPIL_489691</name>
</gene>
<dbReference type="AlphaFoldDB" id="A0A8X6TB71"/>
<protein>
    <submittedName>
        <fullName evidence="1">Uncharacterized protein</fullName>
    </submittedName>
</protein>
<keyword evidence="2" id="KW-1185">Reference proteome</keyword>
<dbReference type="Proteomes" id="UP000887013">
    <property type="component" value="Unassembled WGS sequence"/>
</dbReference>
<proteinExistence type="predicted"/>
<sequence>MNIKKCTFLKYGSIPKTALLAAYKIAHKIAISLHTAAQEHILPAAVEHYGVTTEIRKKVTAVSEFAEKYAFLKPSIILSIDDEECNLNQAPQDVDKEFKLEGLRLQAFVAATDLRKNLLILAH</sequence>
<evidence type="ECO:0000313" key="1">
    <source>
        <dbReference type="EMBL" id="GFS96096.1"/>
    </source>
</evidence>